<evidence type="ECO:0008006" key="3">
    <source>
        <dbReference type="Google" id="ProtNLM"/>
    </source>
</evidence>
<proteinExistence type="predicted"/>
<comment type="caution">
    <text evidence="1">The sequence shown here is derived from an EMBL/GenBank/DDBJ whole genome shotgun (WGS) entry which is preliminary data.</text>
</comment>
<protein>
    <recommendedName>
        <fullName evidence="3">Pertactin central region domain-containing protein</fullName>
    </recommendedName>
</protein>
<dbReference type="Gene3D" id="2.160.20.20">
    <property type="match status" value="1"/>
</dbReference>
<dbReference type="SUPFAM" id="SSF51126">
    <property type="entry name" value="Pectin lyase-like"/>
    <property type="match status" value="1"/>
</dbReference>
<dbReference type="EMBL" id="JTJU01000077">
    <property type="protein sequence ID" value="OBX07086.1"/>
    <property type="molecule type" value="Genomic_DNA"/>
</dbReference>
<organism evidence="1 2">
    <name type="scientific">Gallibacterium salpingitidis</name>
    <dbReference type="NCBI Taxonomy" id="505341"/>
    <lineage>
        <taxon>Bacteria</taxon>
        <taxon>Pseudomonadati</taxon>
        <taxon>Pseudomonadota</taxon>
        <taxon>Gammaproteobacteria</taxon>
        <taxon>Pasteurellales</taxon>
        <taxon>Pasteurellaceae</taxon>
        <taxon>Gallibacterium</taxon>
    </lineage>
</organism>
<dbReference type="Proteomes" id="UP000092527">
    <property type="component" value="Unassembled WGS sequence"/>
</dbReference>
<evidence type="ECO:0000313" key="2">
    <source>
        <dbReference type="Proteomes" id="UP000092527"/>
    </source>
</evidence>
<dbReference type="AlphaFoldDB" id="A0AB36DZS5"/>
<gene>
    <name evidence="1" type="ORF">QV09_11450</name>
</gene>
<dbReference type="InterPro" id="IPR006315">
    <property type="entry name" value="OM_autotransptr_brl_dom"/>
</dbReference>
<dbReference type="InterPro" id="IPR012332">
    <property type="entry name" value="Autotransporter_pectin_lyase_C"/>
</dbReference>
<evidence type="ECO:0000313" key="1">
    <source>
        <dbReference type="EMBL" id="OBX07086.1"/>
    </source>
</evidence>
<dbReference type="Gene3D" id="2.40.128.130">
    <property type="entry name" value="Autotransporter beta-domain"/>
    <property type="match status" value="1"/>
</dbReference>
<dbReference type="GO" id="GO:0019867">
    <property type="term" value="C:outer membrane"/>
    <property type="evidence" value="ECO:0007669"/>
    <property type="project" value="InterPro"/>
</dbReference>
<dbReference type="InterPro" id="IPR011050">
    <property type="entry name" value="Pectin_lyase_fold/virulence"/>
</dbReference>
<dbReference type="NCBIfam" id="TIGR01414">
    <property type="entry name" value="autotrans_barl"/>
    <property type="match status" value="1"/>
</dbReference>
<feature type="non-terminal residue" evidence="1">
    <location>
        <position position="409"/>
    </location>
</feature>
<dbReference type="SUPFAM" id="SSF103515">
    <property type="entry name" value="Autotransporter"/>
    <property type="match status" value="1"/>
</dbReference>
<reference evidence="1 2" key="1">
    <citation type="submission" date="2014-11" db="EMBL/GenBank/DDBJ databases">
        <title>Pan-genome of Gallibacterium spp.</title>
        <authorList>
            <person name="Kudirkiene E."/>
            <person name="Bojesen A.M."/>
        </authorList>
    </citation>
    <scope>NUCLEOTIDE SEQUENCE [LARGE SCALE GENOMIC DNA]</scope>
    <source>
        <strain evidence="1 2">18469/18</strain>
    </source>
</reference>
<name>A0AB36DZS5_9PAST</name>
<accession>A0AB36DZS5</accession>
<dbReference type="InterPro" id="IPR036709">
    <property type="entry name" value="Autotransporte_beta_dom_sf"/>
</dbReference>
<sequence length="409" mass="45790">MALSGGQIDFNYHKASHITGDMLASDKGQIAVKSAGSTLWMKGDGEAVNGGVIQLDLTPRSTLVGRLDNFNAYGTAAHQTLFPFVRYTPAETQAQSAGRIHLFLDNDALWKMTGQSWVSEVGGTGTVDINSQDEGRALHIDKLAGANRFLMRLNKDGVHSDMLYIKEGTAAAQDVVIKNEREVLDSMDYGERLRFAAVQSSQNEFVDGKVYSDGGGLMEQALKVEYSAQESDPDNREAYNLAFNGGEAMSKEKPGDSYAKATYGGEGSQNVYLVKYKTNTPSRNSQDIGRIEDAAARYGFILDTYTKREGERAYSLNDIKEGAWIRGTHTRLEQDDRFRLNSNDYEIGYDKFRKNEAEKKQKWGLSFTYGYAKHNIEDMLFKGRIEKYLLSLYHTNQRNNEEGDNSYYN</sequence>